<evidence type="ECO:0000313" key="3">
    <source>
        <dbReference type="Proteomes" id="UP000278437"/>
    </source>
</evidence>
<dbReference type="PROSITE" id="PS50965">
    <property type="entry name" value="NERD"/>
    <property type="match status" value="1"/>
</dbReference>
<sequence length="321" mass="35798">MILKDKQLTGSDNPMIAAGEKQESSVAFFLRRAFKDHPDVMVFNDLQLSHNGESAQIDHLIVYTFGFILIESKSITGEVKVNSHQEWSRSWQGKWQGIASPIKQVELQTSLLQQLLIDNRANILPKFLMLQQGFGGRCWHSVCAISSNAIIEREAIPKDISKRLVKSEFLVDKLLEIMNLKGTLSQLINVLDTRPAFNKNELAAICDFLLKESGSPVESNIKENIAAYAASESTALNQSAVVLSPLTQLQITCKHCDSPAQLQPNWGQYGYYVKCGHCSGNTPMKRPCPSCQSKETKVSKRGNDYNLNCNQCGDKTALRFC</sequence>
<dbReference type="SUPFAM" id="SSF75689">
    <property type="entry name" value="Zinc-binding domain of translation initiation factor 2 beta"/>
    <property type="match status" value="1"/>
</dbReference>
<dbReference type="Proteomes" id="UP000278437">
    <property type="component" value="Chromosome"/>
</dbReference>
<dbReference type="Pfam" id="PF08378">
    <property type="entry name" value="NERD"/>
    <property type="match status" value="1"/>
</dbReference>
<dbReference type="InterPro" id="IPR011528">
    <property type="entry name" value="NERD"/>
</dbReference>
<reference evidence="3" key="1">
    <citation type="submission" date="2017-03" db="EMBL/GenBank/DDBJ databases">
        <title>Full genome sequence of a non-lethal Shewanella isolate that potentiates virulence of Vibio parahaemolyticus causing acute hepatopancreatic necrosis disease (AHPND) in shrimp.</title>
        <authorList>
            <person name="Prachumwat A."/>
            <person name="Sritunyalucksana K."/>
        </authorList>
    </citation>
    <scope>NUCLEOTIDE SEQUENCE [LARGE SCALE GENOMIC DNA]</scope>
    <source>
        <strain evidence="3">TH2012</strain>
    </source>
</reference>
<protein>
    <submittedName>
        <fullName evidence="2">Nuclease-related domain protein</fullName>
    </submittedName>
</protein>
<name>A0ABM7DBH5_9GAMM</name>
<evidence type="ECO:0000259" key="1">
    <source>
        <dbReference type="PROSITE" id="PS50965"/>
    </source>
</evidence>
<accession>A0ABM7DBH5</accession>
<keyword evidence="3" id="KW-1185">Reference proteome</keyword>
<dbReference type="RefSeq" id="WP_126167557.1">
    <property type="nucleotide sequence ID" value="NZ_CP020373.1"/>
</dbReference>
<dbReference type="EMBL" id="CP020373">
    <property type="protein sequence ID" value="AZQ11258.1"/>
    <property type="molecule type" value="Genomic_DNA"/>
</dbReference>
<proteinExistence type="predicted"/>
<gene>
    <name evidence="2" type="ORF">STH12_02172</name>
</gene>
<feature type="domain" description="NERD" evidence="1">
    <location>
        <begin position="18"/>
        <end position="135"/>
    </location>
</feature>
<dbReference type="InterPro" id="IPR016190">
    <property type="entry name" value="Transl_init_fac_IF2/IF5_Zn-bd"/>
</dbReference>
<evidence type="ECO:0000313" key="2">
    <source>
        <dbReference type="EMBL" id="AZQ11258.1"/>
    </source>
</evidence>
<organism evidence="2 3">
    <name type="scientific">Shewanella khirikhana</name>
    <dbReference type="NCBI Taxonomy" id="1965282"/>
    <lineage>
        <taxon>Bacteria</taxon>
        <taxon>Pseudomonadati</taxon>
        <taxon>Pseudomonadota</taxon>
        <taxon>Gammaproteobacteria</taxon>
        <taxon>Alteromonadales</taxon>
        <taxon>Shewanellaceae</taxon>
        <taxon>Shewanella</taxon>
    </lineage>
</organism>